<organism evidence="1 3">
    <name type="scientific">Oleiagrimonas soli</name>
    <dbReference type="NCBI Taxonomy" id="1543381"/>
    <lineage>
        <taxon>Bacteria</taxon>
        <taxon>Pseudomonadati</taxon>
        <taxon>Pseudomonadota</taxon>
        <taxon>Gammaproteobacteria</taxon>
        <taxon>Lysobacterales</taxon>
        <taxon>Rhodanobacteraceae</taxon>
        <taxon>Oleiagrimonas</taxon>
    </lineage>
</organism>
<reference evidence="1 3" key="1">
    <citation type="submission" date="2014-09" db="EMBL/GenBank/DDBJ databases">
        <title>Xanthomonadaceae 3.5X direct submission.</title>
        <authorList>
            <person name="Fang T."/>
            <person name="Wang H."/>
        </authorList>
    </citation>
    <scope>NUCLEOTIDE SEQUENCE [LARGE SCALE GENOMIC DNA]</scope>
    <source>
        <strain evidence="1 3">3.5X</strain>
    </source>
</reference>
<evidence type="ECO:0000313" key="4">
    <source>
        <dbReference type="Proteomes" id="UP000560000"/>
    </source>
</evidence>
<dbReference type="OrthoDB" id="9846748at2"/>
<dbReference type="AlphaFoldDB" id="A0A099CZE7"/>
<evidence type="ECO:0000313" key="2">
    <source>
        <dbReference type="EMBL" id="MBB6184633.1"/>
    </source>
</evidence>
<keyword evidence="3" id="KW-1185">Reference proteome</keyword>
<dbReference type="STRING" id="1543381.LF63_0101270"/>
<dbReference type="EMBL" id="JROI01000004">
    <property type="protein sequence ID" value="KGI79016.1"/>
    <property type="molecule type" value="Genomic_DNA"/>
</dbReference>
<proteinExistence type="predicted"/>
<dbReference type="HOGENOM" id="CLU_1516421_0_0_6"/>
<evidence type="ECO:0000313" key="3">
    <source>
        <dbReference type="Proteomes" id="UP000029708"/>
    </source>
</evidence>
<dbReference type="Proteomes" id="UP000029708">
    <property type="component" value="Unassembled WGS sequence"/>
</dbReference>
<reference evidence="2 4" key="2">
    <citation type="submission" date="2020-08" db="EMBL/GenBank/DDBJ databases">
        <title>Genomic Encyclopedia of Type Strains, Phase IV (KMG-IV): sequencing the most valuable type-strain genomes for metagenomic binning, comparative biology and taxonomic classification.</title>
        <authorList>
            <person name="Goeker M."/>
        </authorList>
    </citation>
    <scope>NUCLEOTIDE SEQUENCE [LARGE SCALE GENOMIC DNA]</scope>
    <source>
        <strain evidence="2 4">DSM 107085</strain>
    </source>
</reference>
<dbReference type="EMBL" id="JACHET010000001">
    <property type="protein sequence ID" value="MBB6184633.1"/>
    <property type="molecule type" value="Genomic_DNA"/>
</dbReference>
<dbReference type="Proteomes" id="UP000560000">
    <property type="component" value="Unassembled WGS sequence"/>
</dbReference>
<sequence>MDIGQEMLFETTIRTFLGQKAYHIASQAHSEKARVQWYRKVFKKIVKQVQTIDASAKHKEQLEYFSNQLLELVKGRHFNEQLFSLYLLRFTGTLLGYLSLRGSCLATPTYFQTPSQYYTQAMFSGGDTMQDYYDSHSATGVRLRLVAQLKDEGLNDFQISLVLNISEYEVKKLRAEL</sequence>
<name>A0A099CZE7_9GAMM</name>
<protein>
    <submittedName>
        <fullName evidence="1">Uncharacterized protein</fullName>
    </submittedName>
</protein>
<comment type="caution">
    <text evidence="1">The sequence shown here is derived from an EMBL/GenBank/DDBJ whole genome shotgun (WGS) entry which is preliminary data.</text>
</comment>
<gene>
    <name evidence="2" type="ORF">HNQ86_001978</name>
    <name evidence="1" type="ORF">LF63_0101270</name>
</gene>
<evidence type="ECO:0000313" key="1">
    <source>
        <dbReference type="EMBL" id="KGI79016.1"/>
    </source>
</evidence>
<accession>A0A099CZE7</accession>